<feature type="region of interest" description="Disordered" evidence="2">
    <location>
        <begin position="525"/>
        <end position="608"/>
    </location>
</feature>
<dbReference type="InterPro" id="IPR046995">
    <property type="entry name" value="RGS10/12/14-like"/>
</dbReference>
<dbReference type="SMART" id="SM00455">
    <property type="entry name" value="RBD"/>
    <property type="match status" value="2"/>
</dbReference>
<dbReference type="InterPro" id="IPR016137">
    <property type="entry name" value="RGS"/>
</dbReference>
<reference evidence="5" key="1">
    <citation type="submission" date="2021-01" db="EMBL/GenBank/DDBJ databases">
        <title>A chromosome-scale assembly of European eel, Anguilla anguilla.</title>
        <authorList>
            <person name="Henkel C."/>
            <person name="Jong-Raadsen S.A."/>
            <person name="Dufour S."/>
            <person name="Weltzien F.-A."/>
            <person name="Palstra A.P."/>
            <person name="Pelster B."/>
            <person name="Spaink H.P."/>
            <person name="Van Den Thillart G.E."/>
            <person name="Jansen H."/>
            <person name="Zahm M."/>
            <person name="Klopp C."/>
            <person name="Cedric C."/>
            <person name="Louis A."/>
            <person name="Berthelot C."/>
            <person name="Parey E."/>
            <person name="Roest Crollius H."/>
            <person name="Montfort J."/>
            <person name="Robinson-Rechavi M."/>
            <person name="Bucao C."/>
            <person name="Bouchez O."/>
            <person name="Gislard M."/>
            <person name="Lluch J."/>
            <person name="Milhes M."/>
            <person name="Lampietro C."/>
            <person name="Lopez Roques C."/>
            <person name="Donnadieu C."/>
            <person name="Braasch I."/>
            <person name="Desvignes T."/>
            <person name="Postlethwait J."/>
            <person name="Bobe J."/>
            <person name="Guiguen Y."/>
            <person name="Dirks R."/>
        </authorList>
    </citation>
    <scope>NUCLEOTIDE SEQUENCE</scope>
    <source>
        <strain evidence="5">Tag_6206</strain>
        <tissue evidence="5">Liver</tissue>
    </source>
</reference>
<dbReference type="Pfam" id="PF02196">
    <property type="entry name" value="RBD"/>
    <property type="match status" value="1"/>
</dbReference>
<dbReference type="PROSITE" id="PS50898">
    <property type="entry name" value="RBD"/>
    <property type="match status" value="2"/>
</dbReference>
<dbReference type="InterPro" id="IPR044926">
    <property type="entry name" value="RGS_subdomain_2"/>
</dbReference>
<sequence length="608" mass="67365">MQMNSQNLGVRIGHGVLAVSDGELNMITSEDHGSCHSLDSSPHPHGCQHSAAGKVASWAVSFEKLLKDPTGVCYFEAFLKSEVSAENILFWRACEKFSQIQAHQKEELSREARSIFDNYLSDSAFHAVNIDETARITESDLQTPTPDMFHKAQQQIFKLMKFDSYTRFKRSQLFQKCMLAEMEARPLPGLGPRSTNFGALQNTGSDCSFSSERQNKVKLGKCSHLEMEAERRRGQESRAVWDRGDQQRRSWEAKLSERCMVSGGQRVNSAMQSMVSGPRDSEQGRVAIRQTEKYCCVYLPDGTASLAPARPGVTIRDMLRVLCQKRGFDLCDITLYLQGKDKQPLSLDQDSSVLREQQVLLELRVTFAVEIAFMESRVRIVVKSSKSLQEALSMVLQEHDLRPQDVVLTVSGCMEPLKMDMLVFPLANKTLLLDRVKGELPHSGSPPGSVPGSTFQRRGAITSETAEGLQPIGTRARPNRARITAARKTYDRDALAALLSRVQWCSMDDQRSLLRKEHLVMPSFLELPPAAGEEETEEAQGENRGSEEPSPTSASPPTPSGAPALSEEEGAVGMAAPDRMDSDAQSLSPLSRPDGSFFCSDLSRETVV</sequence>
<evidence type="ECO:0000256" key="1">
    <source>
        <dbReference type="ARBA" id="ARBA00022468"/>
    </source>
</evidence>
<evidence type="ECO:0008006" key="7">
    <source>
        <dbReference type="Google" id="ProtNLM"/>
    </source>
</evidence>
<dbReference type="CDD" id="cd17139">
    <property type="entry name" value="RBD2_RGS14"/>
    <property type="match status" value="1"/>
</dbReference>
<evidence type="ECO:0000259" key="3">
    <source>
        <dbReference type="PROSITE" id="PS50132"/>
    </source>
</evidence>
<dbReference type="Proteomes" id="UP001044222">
    <property type="component" value="Chromosome 8"/>
</dbReference>
<dbReference type="Gene3D" id="3.10.20.90">
    <property type="entry name" value="Phosphatidylinositol 3-kinase Catalytic Subunit, Chain A, domain 1"/>
    <property type="match status" value="2"/>
</dbReference>
<dbReference type="SMART" id="SM00315">
    <property type="entry name" value="RGS"/>
    <property type="match status" value="1"/>
</dbReference>
<dbReference type="PANTHER" id="PTHR45945:SF2">
    <property type="entry name" value="REGULATOR OF G-PROTEIN SIGNALING 14"/>
    <property type="match status" value="1"/>
</dbReference>
<dbReference type="Pfam" id="PF00615">
    <property type="entry name" value="RGS"/>
    <property type="match status" value="1"/>
</dbReference>
<feature type="domain" description="RBD" evidence="4">
    <location>
        <begin position="366"/>
        <end position="436"/>
    </location>
</feature>
<dbReference type="GO" id="GO:0007051">
    <property type="term" value="P:spindle organization"/>
    <property type="evidence" value="ECO:0007669"/>
    <property type="project" value="TreeGrafter"/>
</dbReference>
<protein>
    <recommendedName>
        <fullName evidence="7">Regulator of G-protein signaling 14</fullName>
    </recommendedName>
</protein>
<gene>
    <name evidence="5" type="ORF">ANANG_G00159520</name>
</gene>
<dbReference type="GO" id="GO:0005634">
    <property type="term" value="C:nucleus"/>
    <property type="evidence" value="ECO:0007669"/>
    <property type="project" value="TreeGrafter"/>
</dbReference>
<keyword evidence="6" id="KW-1185">Reference proteome</keyword>
<dbReference type="GO" id="GO:0005737">
    <property type="term" value="C:cytoplasm"/>
    <property type="evidence" value="ECO:0007669"/>
    <property type="project" value="TreeGrafter"/>
</dbReference>
<evidence type="ECO:0000313" key="5">
    <source>
        <dbReference type="EMBL" id="KAG5844203.1"/>
    </source>
</evidence>
<dbReference type="InterPro" id="IPR029071">
    <property type="entry name" value="Ubiquitin-like_domsf"/>
</dbReference>
<dbReference type="InterPro" id="IPR046993">
    <property type="entry name" value="RBD2_RGS14"/>
</dbReference>
<dbReference type="EMBL" id="JAFIRN010000008">
    <property type="protein sequence ID" value="KAG5844203.1"/>
    <property type="molecule type" value="Genomic_DNA"/>
</dbReference>
<dbReference type="FunFam" id="1.10.167.10:FF:000001">
    <property type="entry name" value="Putative regulator of g-protein signaling 12"/>
    <property type="match status" value="1"/>
</dbReference>
<name>A0A9D3MB35_ANGAN</name>
<accession>A0A9D3MB35</accession>
<evidence type="ECO:0000313" key="6">
    <source>
        <dbReference type="Proteomes" id="UP001044222"/>
    </source>
</evidence>
<dbReference type="GO" id="GO:0005886">
    <property type="term" value="C:plasma membrane"/>
    <property type="evidence" value="ECO:0007669"/>
    <property type="project" value="TreeGrafter"/>
</dbReference>
<dbReference type="SUPFAM" id="SSF48097">
    <property type="entry name" value="Regulator of G-protein signaling, RGS"/>
    <property type="match status" value="1"/>
</dbReference>
<evidence type="ECO:0000256" key="2">
    <source>
        <dbReference type="SAM" id="MobiDB-lite"/>
    </source>
</evidence>
<dbReference type="GO" id="GO:0007165">
    <property type="term" value="P:signal transduction"/>
    <property type="evidence" value="ECO:0007669"/>
    <property type="project" value="InterPro"/>
</dbReference>
<dbReference type="PROSITE" id="PS50132">
    <property type="entry name" value="RGS"/>
    <property type="match status" value="1"/>
</dbReference>
<dbReference type="PANTHER" id="PTHR45945">
    <property type="entry name" value="REGULATOR OF G-PROTEIN SIGNALING LOCO"/>
    <property type="match status" value="1"/>
</dbReference>
<dbReference type="GO" id="GO:0005096">
    <property type="term" value="F:GTPase activator activity"/>
    <property type="evidence" value="ECO:0007669"/>
    <property type="project" value="UniProtKB-KW"/>
</dbReference>
<dbReference type="SUPFAM" id="SSF54236">
    <property type="entry name" value="Ubiquitin-like"/>
    <property type="match status" value="2"/>
</dbReference>
<dbReference type="Gene3D" id="1.10.167.10">
    <property type="entry name" value="Regulator of G-protein Signalling 4, domain 2"/>
    <property type="match status" value="1"/>
</dbReference>
<comment type="caution">
    <text evidence="5">The sequence shown here is derived from an EMBL/GenBank/DDBJ whole genome shotgun (WGS) entry which is preliminary data.</text>
</comment>
<dbReference type="GO" id="GO:0051301">
    <property type="term" value="P:cell division"/>
    <property type="evidence" value="ECO:0007669"/>
    <property type="project" value="TreeGrafter"/>
</dbReference>
<dbReference type="InterPro" id="IPR003116">
    <property type="entry name" value="RBD_dom"/>
</dbReference>
<dbReference type="InterPro" id="IPR036305">
    <property type="entry name" value="RGS_sf"/>
</dbReference>
<organism evidence="5 6">
    <name type="scientific">Anguilla anguilla</name>
    <name type="common">European freshwater eel</name>
    <name type="synonym">Muraena anguilla</name>
    <dbReference type="NCBI Taxonomy" id="7936"/>
    <lineage>
        <taxon>Eukaryota</taxon>
        <taxon>Metazoa</taxon>
        <taxon>Chordata</taxon>
        <taxon>Craniata</taxon>
        <taxon>Vertebrata</taxon>
        <taxon>Euteleostomi</taxon>
        <taxon>Actinopterygii</taxon>
        <taxon>Neopterygii</taxon>
        <taxon>Teleostei</taxon>
        <taxon>Anguilliformes</taxon>
        <taxon>Anguillidae</taxon>
        <taxon>Anguilla</taxon>
    </lineage>
</organism>
<dbReference type="Gene3D" id="1.10.196.10">
    <property type="match status" value="1"/>
</dbReference>
<dbReference type="InterPro" id="IPR024066">
    <property type="entry name" value="RGS_subdom1/3"/>
</dbReference>
<feature type="domain" description="RGS" evidence="3">
    <location>
        <begin position="61"/>
        <end position="178"/>
    </location>
</feature>
<proteinExistence type="predicted"/>
<dbReference type="GO" id="GO:0008277">
    <property type="term" value="P:regulation of G protein-coupled receptor signaling pathway"/>
    <property type="evidence" value="ECO:0007669"/>
    <property type="project" value="TreeGrafter"/>
</dbReference>
<keyword evidence="1" id="KW-0343">GTPase activation</keyword>
<dbReference type="AlphaFoldDB" id="A0A9D3MB35"/>
<evidence type="ECO:0000259" key="4">
    <source>
        <dbReference type="PROSITE" id="PS50898"/>
    </source>
</evidence>
<feature type="domain" description="RBD" evidence="4">
    <location>
        <begin position="293"/>
        <end position="364"/>
    </location>
</feature>
<dbReference type="PRINTS" id="PR01301">
    <property type="entry name" value="RGSPROTEIN"/>
</dbReference>